<dbReference type="GO" id="GO:0019323">
    <property type="term" value="P:pentose catabolic process"/>
    <property type="evidence" value="ECO:0007669"/>
    <property type="project" value="UniProtKB-UniRule"/>
</dbReference>
<comment type="similarity">
    <text evidence="6 10 11">Belongs to the ribulose-phosphate 3-epimerase family.</text>
</comment>
<comment type="cofactor">
    <cofactor evidence="4">
        <name>Zn(2+)</name>
        <dbReference type="ChEBI" id="CHEBI:29105"/>
    </cofactor>
</comment>
<dbReference type="InterPro" id="IPR011060">
    <property type="entry name" value="RibuloseP-bd_barrel"/>
</dbReference>
<dbReference type="EMBL" id="PVBR01000020">
    <property type="protein sequence ID" value="PRD41446.1"/>
    <property type="molecule type" value="Genomic_DNA"/>
</dbReference>
<evidence type="ECO:0000256" key="8">
    <source>
        <dbReference type="ARBA" id="ARBA00022723"/>
    </source>
</evidence>
<dbReference type="NCBIfam" id="NF004076">
    <property type="entry name" value="PRK05581.1-4"/>
    <property type="match status" value="1"/>
</dbReference>
<dbReference type="RefSeq" id="WP_105744143.1">
    <property type="nucleotide sequence ID" value="NZ_PVBR01000020.1"/>
</dbReference>
<comment type="cofactor">
    <cofactor evidence="10 13">
        <name>a divalent metal cation</name>
        <dbReference type="ChEBI" id="CHEBI:60240"/>
    </cofactor>
    <text evidence="10 13">Binds 1 divalent metal cation per subunit.</text>
</comment>
<proteinExistence type="inferred from homology"/>
<comment type="catalytic activity">
    <reaction evidence="1 10 11">
        <text>D-ribulose 5-phosphate = D-xylulose 5-phosphate</text>
        <dbReference type="Rhea" id="RHEA:13677"/>
        <dbReference type="ChEBI" id="CHEBI:57737"/>
        <dbReference type="ChEBI" id="CHEBI:58121"/>
        <dbReference type="EC" id="5.1.3.1"/>
    </reaction>
</comment>
<feature type="binding site" evidence="10 14">
    <location>
        <begin position="142"/>
        <end position="145"/>
    </location>
    <ligand>
        <name>substrate</name>
    </ligand>
</feature>
<evidence type="ECO:0000256" key="13">
    <source>
        <dbReference type="PIRSR" id="PIRSR001461-2"/>
    </source>
</evidence>
<dbReference type="PROSITE" id="PS01086">
    <property type="entry name" value="RIBUL_P_3_EPIMER_2"/>
    <property type="match status" value="1"/>
</dbReference>
<protein>
    <recommendedName>
        <fullName evidence="7 10">Ribulose-phosphate 3-epimerase</fullName>
        <ecNumber evidence="7 10">5.1.3.1</ecNumber>
    </recommendedName>
</protein>
<dbReference type="AlphaFoldDB" id="A0A2S9ILN6"/>
<evidence type="ECO:0000256" key="6">
    <source>
        <dbReference type="ARBA" id="ARBA00009541"/>
    </source>
</evidence>
<evidence type="ECO:0000256" key="11">
    <source>
        <dbReference type="PIRNR" id="PIRNR001461"/>
    </source>
</evidence>
<dbReference type="PANTHER" id="PTHR11749">
    <property type="entry name" value="RIBULOSE-5-PHOSPHATE-3-EPIMERASE"/>
    <property type="match status" value="1"/>
</dbReference>
<feature type="binding site" evidence="10 13">
    <location>
        <position position="173"/>
    </location>
    <ligand>
        <name>a divalent metal cation</name>
        <dbReference type="ChEBI" id="CHEBI:60240"/>
    </ligand>
</feature>
<dbReference type="SUPFAM" id="SSF51366">
    <property type="entry name" value="Ribulose-phoshate binding barrel"/>
    <property type="match status" value="1"/>
</dbReference>
<comment type="cofactor">
    <cofactor evidence="3">
        <name>Co(2+)</name>
        <dbReference type="ChEBI" id="CHEBI:48828"/>
    </cofactor>
</comment>
<evidence type="ECO:0000313" key="15">
    <source>
        <dbReference type="EMBL" id="PRD41446.1"/>
    </source>
</evidence>
<keyword evidence="10 11" id="KW-0119">Carbohydrate metabolism</keyword>
<comment type="cofactor">
    <cofactor evidence="2">
        <name>Mn(2+)</name>
        <dbReference type="ChEBI" id="CHEBI:29035"/>
    </cofactor>
</comment>
<dbReference type="GO" id="GO:0005737">
    <property type="term" value="C:cytoplasm"/>
    <property type="evidence" value="ECO:0007669"/>
    <property type="project" value="UniProtKB-ARBA"/>
</dbReference>
<dbReference type="NCBIfam" id="TIGR01163">
    <property type="entry name" value="rpe"/>
    <property type="match status" value="1"/>
</dbReference>
<organism evidence="15 16">
    <name type="scientific">Phyllobacterium phragmitis</name>
    <dbReference type="NCBI Taxonomy" id="2670329"/>
    <lineage>
        <taxon>Bacteria</taxon>
        <taxon>Pseudomonadati</taxon>
        <taxon>Pseudomonadota</taxon>
        <taxon>Alphaproteobacteria</taxon>
        <taxon>Hyphomicrobiales</taxon>
        <taxon>Phyllobacteriaceae</taxon>
        <taxon>Phyllobacterium</taxon>
    </lineage>
</organism>
<evidence type="ECO:0000256" key="7">
    <source>
        <dbReference type="ARBA" id="ARBA00013188"/>
    </source>
</evidence>
<evidence type="ECO:0000256" key="2">
    <source>
        <dbReference type="ARBA" id="ARBA00001936"/>
    </source>
</evidence>
<keyword evidence="9 10" id="KW-0413">Isomerase</keyword>
<feature type="binding site" evidence="10 14">
    <location>
        <position position="8"/>
    </location>
    <ligand>
        <name>substrate</name>
    </ligand>
</feature>
<dbReference type="Proteomes" id="UP000239434">
    <property type="component" value="Unassembled WGS sequence"/>
</dbReference>
<evidence type="ECO:0000256" key="4">
    <source>
        <dbReference type="ARBA" id="ARBA00001947"/>
    </source>
</evidence>
<reference evidence="15 16" key="1">
    <citation type="submission" date="2018-02" db="EMBL/GenBank/DDBJ databases">
        <title>The draft genome of Phyllobacterium sp. 1N-3.</title>
        <authorList>
            <person name="Liu L."/>
            <person name="Li L."/>
            <person name="Zhang X."/>
            <person name="Wang T."/>
            <person name="Liang L."/>
        </authorList>
    </citation>
    <scope>NUCLEOTIDE SEQUENCE [LARGE SCALE GENOMIC DNA]</scope>
    <source>
        <strain evidence="15 16">1N-3</strain>
    </source>
</reference>
<dbReference type="Gene3D" id="3.20.20.70">
    <property type="entry name" value="Aldolase class I"/>
    <property type="match status" value="1"/>
</dbReference>
<evidence type="ECO:0000256" key="1">
    <source>
        <dbReference type="ARBA" id="ARBA00001782"/>
    </source>
</evidence>
<evidence type="ECO:0000256" key="5">
    <source>
        <dbReference type="ARBA" id="ARBA00001954"/>
    </source>
</evidence>
<dbReference type="FunFam" id="3.20.20.70:FF:000004">
    <property type="entry name" value="Ribulose-phosphate 3-epimerase"/>
    <property type="match status" value="1"/>
</dbReference>
<keyword evidence="13" id="KW-0170">Cobalt</keyword>
<evidence type="ECO:0000256" key="9">
    <source>
        <dbReference type="ARBA" id="ARBA00023235"/>
    </source>
</evidence>
<dbReference type="GO" id="GO:0004750">
    <property type="term" value="F:D-ribulose-phosphate 3-epimerase activity"/>
    <property type="evidence" value="ECO:0007669"/>
    <property type="project" value="UniProtKB-UniRule"/>
</dbReference>
<feature type="active site" description="Proton donor" evidence="10 12">
    <location>
        <position position="173"/>
    </location>
</feature>
<dbReference type="InterPro" id="IPR013785">
    <property type="entry name" value="Aldolase_TIM"/>
</dbReference>
<dbReference type="CDD" id="cd00429">
    <property type="entry name" value="RPE"/>
    <property type="match status" value="1"/>
</dbReference>
<dbReference type="PROSITE" id="PS01085">
    <property type="entry name" value="RIBUL_P_3_EPIMER_1"/>
    <property type="match status" value="1"/>
</dbReference>
<dbReference type="InterPro" id="IPR000056">
    <property type="entry name" value="Ribul_P_3_epim-like"/>
</dbReference>
<dbReference type="EC" id="5.1.3.1" evidence="7 10"/>
<feature type="binding site" evidence="10 14">
    <location>
        <position position="66"/>
    </location>
    <ligand>
        <name>substrate</name>
    </ligand>
</feature>
<evidence type="ECO:0000256" key="10">
    <source>
        <dbReference type="HAMAP-Rule" id="MF_02227"/>
    </source>
</evidence>
<name>A0A2S9ILN6_9HYPH</name>
<feature type="binding site" evidence="10 13">
    <location>
        <position position="66"/>
    </location>
    <ligand>
        <name>a divalent metal cation</name>
        <dbReference type="ChEBI" id="CHEBI:60240"/>
    </ligand>
</feature>
<gene>
    <name evidence="10" type="primary">rpe</name>
    <name evidence="15" type="ORF">C5748_21405</name>
</gene>
<dbReference type="GO" id="GO:0006098">
    <property type="term" value="P:pentose-phosphate shunt"/>
    <property type="evidence" value="ECO:0007669"/>
    <property type="project" value="UniProtKB-UniRule"/>
</dbReference>
<evidence type="ECO:0000256" key="12">
    <source>
        <dbReference type="PIRSR" id="PIRSR001461-1"/>
    </source>
</evidence>
<comment type="caution">
    <text evidence="15">The sequence shown here is derived from an EMBL/GenBank/DDBJ whole genome shotgun (WGS) entry which is preliminary data.</text>
</comment>
<evidence type="ECO:0000256" key="3">
    <source>
        <dbReference type="ARBA" id="ARBA00001941"/>
    </source>
</evidence>
<feature type="binding site" evidence="14">
    <location>
        <position position="175"/>
    </location>
    <ligand>
        <name>substrate</name>
    </ligand>
</feature>
<comment type="function">
    <text evidence="10">Catalyzes the reversible epimerization of D-ribulose 5-phosphate to D-xylulose 5-phosphate.</text>
</comment>
<keyword evidence="8 10" id="KW-0479">Metal-binding</keyword>
<dbReference type="Pfam" id="PF00834">
    <property type="entry name" value="Ribul_P_3_epim"/>
    <property type="match status" value="1"/>
</dbReference>
<keyword evidence="13" id="KW-0862">Zinc</keyword>
<dbReference type="InterPro" id="IPR026019">
    <property type="entry name" value="Ribul_P_3_epim"/>
</dbReference>
<dbReference type="PIRSF" id="PIRSF001461">
    <property type="entry name" value="RPE"/>
    <property type="match status" value="1"/>
</dbReference>
<feature type="binding site" evidence="10 13">
    <location>
        <position position="35"/>
    </location>
    <ligand>
        <name>a divalent metal cation</name>
        <dbReference type="ChEBI" id="CHEBI:60240"/>
    </ligand>
</feature>
<evidence type="ECO:0000313" key="16">
    <source>
        <dbReference type="Proteomes" id="UP000239434"/>
    </source>
</evidence>
<sequence length="226" mass="23820">MKTIIAPSVLSADFSRLGDEVEAVVAAGADWIHLDVMDGHFVPNITFGPPVIKAIRNRTNALFDCHLMITPADPYLAAFADAGCDLITVHAEAGPHLDRSLQAIRNLGKKAGVSLNPSTPESVIEYVLDRLDLVLLMTVNPGFGGQAFIPSVVEKIRRIKAMIGARPIHIEIDGGVTPETAPLVAAAGADVLVAGSAIFRGNGQRAYAADIAAIRDAADRALRKAA</sequence>
<comment type="pathway">
    <text evidence="10">Carbohydrate degradation.</text>
</comment>
<keyword evidence="13" id="KW-0464">Manganese</keyword>
<keyword evidence="16" id="KW-1185">Reference proteome</keyword>
<comment type="cofactor">
    <cofactor evidence="5">
        <name>Fe(2+)</name>
        <dbReference type="ChEBI" id="CHEBI:29033"/>
    </cofactor>
</comment>
<feature type="binding site" evidence="10 13">
    <location>
        <position position="33"/>
    </location>
    <ligand>
        <name>a divalent metal cation</name>
        <dbReference type="ChEBI" id="CHEBI:60240"/>
    </ligand>
</feature>
<evidence type="ECO:0000256" key="14">
    <source>
        <dbReference type="PIRSR" id="PIRSR001461-3"/>
    </source>
</evidence>
<feature type="active site" description="Proton acceptor" evidence="10 12">
    <location>
        <position position="35"/>
    </location>
</feature>
<dbReference type="HAMAP" id="MF_02227">
    <property type="entry name" value="RPE"/>
    <property type="match status" value="1"/>
</dbReference>
<dbReference type="GO" id="GO:0046872">
    <property type="term" value="F:metal ion binding"/>
    <property type="evidence" value="ECO:0007669"/>
    <property type="project" value="UniProtKB-UniRule"/>
</dbReference>
<accession>A0A2S9ILN6</accession>
<feature type="binding site" evidence="10">
    <location>
        <begin position="173"/>
        <end position="175"/>
    </location>
    <ligand>
        <name>substrate</name>
    </ligand>
</feature>
<feature type="binding site" evidence="10 14">
    <location>
        <begin position="195"/>
        <end position="196"/>
    </location>
    <ligand>
        <name>substrate</name>
    </ligand>
</feature>